<sequence length="266" mass="27947">MAATTRVTAAPARLNLSVSAIRVIGAVVILGIWQLLALSGLFFRDVVPPLQNIAGGLIKLLGSGAFYANLAVTGFELILALAIGGIAGLVVGLLLGSRALLSDAYESWLSYLGPTPKIILFPVMIMLFGVDSGSKIAMGAISCFFPIAISVAAGMRGVDPTLRRVGRSLQANSWQMFFKIELPAMAAPLVNGVRLGFGVAVIGTLLAETKLSNQGIGFMIINAYTRFDMPQMYALLIVTITFAAVVNAFAERIAKRFGGAGSGRKP</sequence>
<feature type="domain" description="ABC transmembrane type-1" evidence="8">
    <location>
        <begin position="66"/>
        <end position="250"/>
    </location>
</feature>
<dbReference type="GO" id="GO:0055085">
    <property type="term" value="P:transmembrane transport"/>
    <property type="evidence" value="ECO:0007669"/>
    <property type="project" value="InterPro"/>
</dbReference>
<dbReference type="Pfam" id="PF00528">
    <property type="entry name" value="BPD_transp_1"/>
    <property type="match status" value="1"/>
</dbReference>
<gene>
    <name evidence="9" type="ORF">FHW37_11290</name>
</gene>
<accession>A0A561QAT8</accession>
<dbReference type="InterPro" id="IPR000515">
    <property type="entry name" value="MetI-like"/>
</dbReference>
<dbReference type="PANTHER" id="PTHR30151:SF0">
    <property type="entry name" value="ABC TRANSPORTER PERMEASE PROTEIN MJ0413-RELATED"/>
    <property type="match status" value="1"/>
</dbReference>
<protein>
    <submittedName>
        <fullName evidence="9">NitT/TauT family transport system permease protein</fullName>
    </submittedName>
</protein>
<dbReference type="Gene3D" id="1.10.3720.10">
    <property type="entry name" value="MetI-like"/>
    <property type="match status" value="1"/>
</dbReference>
<evidence type="ECO:0000256" key="5">
    <source>
        <dbReference type="ARBA" id="ARBA00022989"/>
    </source>
</evidence>
<keyword evidence="10" id="KW-1185">Reference proteome</keyword>
<dbReference type="PROSITE" id="PS50928">
    <property type="entry name" value="ABC_TM1"/>
    <property type="match status" value="1"/>
</dbReference>
<dbReference type="InterPro" id="IPR035906">
    <property type="entry name" value="MetI-like_sf"/>
</dbReference>
<evidence type="ECO:0000256" key="7">
    <source>
        <dbReference type="RuleBase" id="RU363032"/>
    </source>
</evidence>
<dbReference type="Proteomes" id="UP000320653">
    <property type="component" value="Unassembled WGS sequence"/>
</dbReference>
<feature type="transmembrane region" description="Helical" evidence="7">
    <location>
        <begin position="176"/>
        <end position="202"/>
    </location>
</feature>
<feature type="transmembrane region" description="Helical" evidence="7">
    <location>
        <begin position="77"/>
        <end position="96"/>
    </location>
</feature>
<evidence type="ECO:0000256" key="2">
    <source>
        <dbReference type="ARBA" id="ARBA00022448"/>
    </source>
</evidence>
<feature type="transmembrane region" description="Helical" evidence="7">
    <location>
        <begin position="108"/>
        <end position="130"/>
    </location>
</feature>
<keyword evidence="2 7" id="KW-0813">Transport</keyword>
<evidence type="ECO:0000259" key="8">
    <source>
        <dbReference type="PROSITE" id="PS50928"/>
    </source>
</evidence>
<reference evidence="9 10" key="1">
    <citation type="submission" date="2019-06" db="EMBL/GenBank/DDBJ databases">
        <title>Sorghum-associated microbial communities from plants grown in Nebraska, USA.</title>
        <authorList>
            <person name="Schachtman D."/>
        </authorList>
    </citation>
    <scope>NUCLEOTIDE SEQUENCE [LARGE SCALE GENOMIC DNA]</scope>
    <source>
        <strain evidence="9 10">1225</strain>
    </source>
</reference>
<dbReference type="AlphaFoldDB" id="A0A561QAT8"/>
<feature type="transmembrane region" description="Helical" evidence="7">
    <location>
        <begin position="20"/>
        <end position="43"/>
    </location>
</feature>
<proteinExistence type="inferred from homology"/>
<dbReference type="OrthoDB" id="9792509at2"/>
<keyword evidence="4 7" id="KW-0812">Transmembrane</keyword>
<dbReference type="RefSeq" id="WP_145642707.1">
    <property type="nucleotide sequence ID" value="NZ_VIWP01000012.1"/>
</dbReference>
<evidence type="ECO:0000313" key="9">
    <source>
        <dbReference type="EMBL" id="TWF47451.1"/>
    </source>
</evidence>
<dbReference type="EMBL" id="VIWP01000012">
    <property type="protein sequence ID" value="TWF47451.1"/>
    <property type="molecule type" value="Genomic_DNA"/>
</dbReference>
<dbReference type="SUPFAM" id="SSF161098">
    <property type="entry name" value="MetI-like"/>
    <property type="match status" value="1"/>
</dbReference>
<feature type="transmembrane region" description="Helical" evidence="7">
    <location>
        <begin position="136"/>
        <end position="155"/>
    </location>
</feature>
<comment type="subcellular location">
    <subcellularLocation>
        <location evidence="1 7">Cell membrane</location>
        <topology evidence="1 7">Multi-pass membrane protein</topology>
    </subcellularLocation>
</comment>
<keyword evidence="3" id="KW-1003">Cell membrane</keyword>
<comment type="similarity">
    <text evidence="7">Belongs to the binding-protein-dependent transport system permease family.</text>
</comment>
<keyword evidence="5 7" id="KW-1133">Transmembrane helix</keyword>
<evidence type="ECO:0000256" key="1">
    <source>
        <dbReference type="ARBA" id="ARBA00004651"/>
    </source>
</evidence>
<dbReference type="PANTHER" id="PTHR30151">
    <property type="entry name" value="ALKANE SULFONATE ABC TRANSPORTER-RELATED, MEMBRANE SUBUNIT"/>
    <property type="match status" value="1"/>
</dbReference>
<feature type="transmembrane region" description="Helical" evidence="7">
    <location>
        <begin position="232"/>
        <end position="250"/>
    </location>
</feature>
<evidence type="ECO:0000313" key="10">
    <source>
        <dbReference type="Proteomes" id="UP000320653"/>
    </source>
</evidence>
<name>A0A561QAT8_9HYPH</name>
<evidence type="ECO:0000256" key="6">
    <source>
        <dbReference type="ARBA" id="ARBA00023136"/>
    </source>
</evidence>
<organism evidence="9 10">
    <name type="scientific">Neorhizobium alkalisoli</name>
    <dbReference type="NCBI Taxonomy" id="528178"/>
    <lineage>
        <taxon>Bacteria</taxon>
        <taxon>Pseudomonadati</taxon>
        <taxon>Pseudomonadota</taxon>
        <taxon>Alphaproteobacteria</taxon>
        <taxon>Hyphomicrobiales</taxon>
        <taxon>Rhizobiaceae</taxon>
        <taxon>Rhizobium/Agrobacterium group</taxon>
        <taxon>Neorhizobium</taxon>
    </lineage>
</organism>
<dbReference type="GO" id="GO:0005886">
    <property type="term" value="C:plasma membrane"/>
    <property type="evidence" value="ECO:0007669"/>
    <property type="project" value="UniProtKB-SubCell"/>
</dbReference>
<evidence type="ECO:0000256" key="3">
    <source>
        <dbReference type="ARBA" id="ARBA00022475"/>
    </source>
</evidence>
<dbReference type="CDD" id="cd06261">
    <property type="entry name" value="TM_PBP2"/>
    <property type="match status" value="1"/>
</dbReference>
<comment type="caution">
    <text evidence="9">The sequence shown here is derived from an EMBL/GenBank/DDBJ whole genome shotgun (WGS) entry which is preliminary data.</text>
</comment>
<evidence type="ECO:0000256" key="4">
    <source>
        <dbReference type="ARBA" id="ARBA00022692"/>
    </source>
</evidence>
<keyword evidence="6 7" id="KW-0472">Membrane</keyword>